<dbReference type="InterPro" id="IPR000092">
    <property type="entry name" value="Polyprenyl_synt"/>
</dbReference>
<evidence type="ECO:0000256" key="2">
    <source>
        <dbReference type="ARBA" id="ARBA00006706"/>
    </source>
</evidence>
<evidence type="ECO:0000313" key="10">
    <source>
        <dbReference type="Proteomes" id="UP000237682"/>
    </source>
</evidence>
<comment type="similarity">
    <text evidence="2 8">Belongs to the FPP/GGPP synthase family.</text>
</comment>
<accession>A0A2S9QH14</accession>
<evidence type="ECO:0000256" key="7">
    <source>
        <dbReference type="ARBA" id="ARBA00069024"/>
    </source>
</evidence>
<dbReference type="InterPro" id="IPR033749">
    <property type="entry name" value="Polyprenyl_synt_CS"/>
</dbReference>
<evidence type="ECO:0000256" key="6">
    <source>
        <dbReference type="ARBA" id="ARBA00023229"/>
    </source>
</evidence>
<evidence type="ECO:0000256" key="5">
    <source>
        <dbReference type="ARBA" id="ARBA00022842"/>
    </source>
</evidence>
<proteinExistence type="inferred from homology"/>
<evidence type="ECO:0000256" key="3">
    <source>
        <dbReference type="ARBA" id="ARBA00022679"/>
    </source>
</evidence>
<organism evidence="9 10">
    <name type="scientific">Labrys okinawensis</name>
    <dbReference type="NCBI Taxonomy" id="346911"/>
    <lineage>
        <taxon>Bacteria</taxon>
        <taxon>Pseudomonadati</taxon>
        <taxon>Pseudomonadota</taxon>
        <taxon>Alphaproteobacteria</taxon>
        <taxon>Hyphomicrobiales</taxon>
        <taxon>Xanthobacteraceae</taxon>
        <taxon>Labrys</taxon>
    </lineage>
</organism>
<dbReference type="PROSITE" id="PS00444">
    <property type="entry name" value="POLYPRENYL_SYNTHASE_2"/>
    <property type="match status" value="1"/>
</dbReference>
<comment type="cofactor">
    <cofactor evidence="1">
        <name>Mg(2+)</name>
        <dbReference type="ChEBI" id="CHEBI:18420"/>
    </cofactor>
</comment>
<reference evidence="9 10" key="1">
    <citation type="submission" date="2018-02" db="EMBL/GenBank/DDBJ databases">
        <title>Whole genome sequencing of endophytic bacterium.</title>
        <authorList>
            <person name="Eedara R."/>
            <person name="Podile A.R."/>
        </authorList>
    </citation>
    <scope>NUCLEOTIDE SEQUENCE [LARGE SCALE GENOMIC DNA]</scope>
    <source>
        <strain evidence="9 10">RP1T</strain>
    </source>
</reference>
<evidence type="ECO:0000313" key="9">
    <source>
        <dbReference type="EMBL" id="PRH88656.1"/>
    </source>
</evidence>
<keyword evidence="5" id="KW-0460">Magnesium</keyword>
<dbReference type="Proteomes" id="UP000237682">
    <property type="component" value="Unassembled WGS sequence"/>
</dbReference>
<dbReference type="Gene3D" id="1.10.600.10">
    <property type="entry name" value="Farnesyl Diphosphate Synthase"/>
    <property type="match status" value="1"/>
</dbReference>
<dbReference type="GO" id="GO:0046872">
    <property type="term" value="F:metal ion binding"/>
    <property type="evidence" value="ECO:0007669"/>
    <property type="project" value="UniProtKB-KW"/>
</dbReference>
<dbReference type="InterPro" id="IPR053378">
    <property type="entry name" value="Prenyl_diphosphate_synthase"/>
</dbReference>
<name>A0A2S9QH14_9HYPH</name>
<dbReference type="SFLD" id="SFLDG01017">
    <property type="entry name" value="Polyprenyl_Transferase_Like"/>
    <property type="match status" value="1"/>
</dbReference>
<gene>
    <name evidence="9" type="ORF">C5L14_05335</name>
</gene>
<dbReference type="EMBL" id="PUEJ01000002">
    <property type="protein sequence ID" value="PRH88656.1"/>
    <property type="molecule type" value="Genomic_DNA"/>
</dbReference>
<keyword evidence="6" id="KW-0414">Isoprene biosynthesis</keyword>
<evidence type="ECO:0000256" key="8">
    <source>
        <dbReference type="RuleBase" id="RU004466"/>
    </source>
</evidence>
<evidence type="ECO:0000256" key="1">
    <source>
        <dbReference type="ARBA" id="ARBA00001946"/>
    </source>
</evidence>
<dbReference type="GO" id="GO:0004659">
    <property type="term" value="F:prenyltransferase activity"/>
    <property type="evidence" value="ECO:0007669"/>
    <property type="project" value="InterPro"/>
</dbReference>
<dbReference type="NCBIfam" id="NF045485">
    <property type="entry name" value="FPPsyn"/>
    <property type="match status" value="1"/>
</dbReference>
<comment type="caution">
    <text evidence="9">The sequence shown here is derived from an EMBL/GenBank/DDBJ whole genome shotgun (WGS) entry which is preliminary data.</text>
</comment>
<protein>
    <recommendedName>
        <fullName evidence="7">Probable farnesyl diphosphate synthase</fullName>
    </recommendedName>
</protein>
<dbReference type="SUPFAM" id="SSF48576">
    <property type="entry name" value="Terpenoid synthases"/>
    <property type="match status" value="1"/>
</dbReference>
<dbReference type="CDD" id="cd00685">
    <property type="entry name" value="Trans_IPPS_HT"/>
    <property type="match status" value="1"/>
</dbReference>
<keyword evidence="10" id="KW-1185">Reference proteome</keyword>
<evidence type="ECO:0000256" key="4">
    <source>
        <dbReference type="ARBA" id="ARBA00022723"/>
    </source>
</evidence>
<dbReference type="PANTHER" id="PTHR43281:SF1">
    <property type="entry name" value="FARNESYL DIPHOSPHATE SYNTHASE"/>
    <property type="match status" value="1"/>
</dbReference>
<dbReference type="FunFam" id="1.10.600.10:FF:000001">
    <property type="entry name" value="Geranylgeranyl diphosphate synthase"/>
    <property type="match status" value="1"/>
</dbReference>
<dbReference type="InterPro" id="IPR008949">
    <property type="entry name" value="Isoprenoid_synthase_dom_sf"/>
</dbReference>
<dbReference type="PANTHER" id="PTHR43281">
    <property type="entry name" value="FARNESYL DIPHOSPHATE SYNTHASE"/>
    <property type="match status" value="1"/>
</dbReference>
<dbReference type="GO" id="GO:0016114">
    <property type="term" value="P:terpenoid biosynthetic process"/>
    <property type="evidence" value="ECO:0007669"/>
    <property type="project" value="UniProtKB-ARBA"/>
</dbReference>
<dbReference type="AlphaFoldDB" id="A0A2S9QH14"/>
<dbReference type="SFLD" id="SFLDS00005">
    <property type="entry name" value="Isoprenoid_Synthase_Type_I"/>
    <property type="match status" value="1"/>
</dbReference>
<dbReference type="GO" id="GO:0005737">
    <property type="term" value="C:cytoplasm"/>
    <property type="evidence" value="ECO:0007669"/>
    <property type="project" value="UniProtKB-ARBA"/>
</dbReference>
<dbReference type="RefSeq" id="WP_105861004.1">
    <property type="nucleotide sequence ID" value="NZ_PUEJ01000002.1"/>
</dbReference>
<dbReference type="Pfam" id="PF00348">
    <property type="entry name" value="polyprenyl_synt"/>
    <property type="match status" value="1"/>
</dbReference>
<keyword evidence="4" id="KW-0479">Metal-binding</keyword>
<sequence>MTVDFHHRLASVASEIEDVLVAIFDVATDPPVPPRLLSAMRYAALGGGKRLRPFLVVETARLLGGDQATALRAGAAIELVHVYSLAHDDLPAMDDDELRRGKPTLHLAYDEATAILAGDALQTLAFETLADGATSLDAAMRAELVRLLARAAGGAGMAGGQMLDLEAEGRFEQTAELSAPAVAKLQAMKTGAILSCAVEMGAVIGRADAPVYQTLLSYGRALGAAFQIADDILDIEASSAELGKATGKDAGRGKATLVGLWGVEKARAELERLTGDALAALAGFGAEADILRAAARFTADRRK</sequence>
<keyword evidence="3 8" id="KW-0808">Transferase</keyword>
<dbReference type="OrthoDB" id="9805316at2"/>